<dbReference type="EMBL" id="JAHCVI010000001">
    <property type="protein sequence ID" value="KAG7291468.1"/>
    <property type="molecule type" value="Genomic_DNA"/>
</dbReference>
<organism evidence="1 2">
    <name type="scientific">Staphylotrichum longicolle</name>
    <dbReference type="NCBI Taxonomy" id="669026"/>
    <lineage>
        <taxon>Eukaryota</taxon>
        <taxon>Fungi</taxon>
        <taxon>Dikarya</taxon>
        <taxon>Ascomycota</taxon>
        <taxon>Pezizomycotina</taxon>
        <taxon>Sordariomycetes</taxon>
        <taxon>Sordariomycetidae</taxon>
        <taxon>Sordariales</taxon>
        <taxon>Chaetomiaceae</taxon>
        <taxon>Staphylotrichum</taxon>
    </lineage>
</organism>
<comment type="caution">
    <text evidence="1">The sequence shown here is derived from an EMBL/GenBank/DDBJ whole genome shotgun (WGS) entry which is preliminary data.</text>
</comment>
<keyword evidence="2" id="KW-1185">Reference proteome</keyword>
<protein>
    <submittedName>
        <fullName evidence="1">Uncharacterized protein</fullName>
    </submittedName>
</protein>
<sequence>MGEHEVGTTPPSIPTGSAFGRVQGRNVIAGQSISGGTVNFNFHAGKDPSTRRPAYRLFPFPRNEDVVSRVTLFAELDQLLPRSGASQSAALWGLGGSGYAYYARLRRSLADNFRKTQIALEYAYRRADEEPACSVFWVHAEDETTFVSDYKNIAKNLKIPTNLDGDELLTAVRDGIEALGPYVLVLDNADNLTVFGVGRDRAAGDENTAGGMARNLFGFVPRHSGTVLWTSRDKRICGSLVGAKRAINVTRMTESEAMALLETVGNKKIDESELDNAAQLLAELERLPLAVSQAAAYMRRTSTPIGEYLSRLRRPIKRWKVLGEAEFDRHRRQQTSNNVMQTWDISIEHIQYENPMACDILYSLAFVDNQNIPFELIAKIAEIVGRLARNEEAANAEPADSRDQDENQDDDDILGAIVLLQDFSFLHLRTSGERYQAYDMHKLVQEATHSSGYYKSIS</sequence>
<dbReference type="SUPFAM" id="SSF52540">
    <property type="entry name" value="P-loop containing nucleoside triphosphate hydrolases"/>
    <property type="match status" value="1"/>
</dbReference>
<dbReference type="PANTHER" id="PTHR35205">
    <property type="entry name" value="NB-ARC AND TPR DOMAIN PROTEIN"/>
    <property type="match status" value="1"/>
</dbReference>
<gene>
    <name evidence="1" type="ORF">NEMBOFW57_001487</name>
</gene>
<dbReference type="PANTHER" id="PTHR35205:SF1">
    <property type="entry name" value="ZU5 DOMAIN-CONTAINING PROTEIN"/>
    <property type="match status" value="1"/>
</dbReference>
<proteinExistence type="predicted"/>
<name>A0AAD4I3T9_9PEZI</name>
<reference evidence="1" key="1">
    <citation type="submission" date="2023-02" db="EMBL/GenBank/DDBJ databases">
        <authorList>
            <person name="Palmer J.M."/>
        </authorList>
    </citation>
    <scope>NUCLEOTIDE SEQUENCE</scope>
    <source>
        <strain evidence="1">FW57</strain>
    </source>
</reference>
<dbReference type="Gene3D" id="3.40.50.300">
    <property type="entry name" value="P-loop containing nucleotide triphosphate hydrolases"/>
    <property type="match status" value="1"/>
</dbReference>
<evidence type="ECO:0000313" key="2">
    <source>
        <dbReference type="Proteomes" id="UP001197093"/>
    </source>
</evidence>
<accession>A0AAD4I3T9</accession>
<dbReference type="AlphaFoldDB" id="A0AAD4I3T9"/>
<dbReference type="InterPro" id="IPR027417">
    <property type="entry name" value="P-loop_NTPase"/>
</dbReference>
<dbReference type="Proteomes" id="UP001197093">
    <property type="component" value="Unassembled WGS sequence"/>
</dbReference>
<evidence type="ECO:0000313" key="1">
    <source>
        <dbReference type="EMBL" id="KAG7291468.1"/>
    </source>
</evidence>